<feature type="domain" description="Thioredoxin" evidence="6">
    <location>
        <begin position="10"/>
        <end position="161"/>
    </location>
</feature>
<dbReference type="Pfam" id="PF00578">
    <property type="entry name" value="AhpC-TSA"/>
    <property type="match status" value="1"/>
</dbReference>
<dbReference type="AlphaFoldDB" id="A0A2S6IMM2"/>
<feature type="active site" description="Cysteine sulfenic acid (-SOH) intermediate; for peroxidase activity" evidence="5">
    <location>
        <position position="53"/>
    </location>
</feature>
<dbReference type="InterPro" id="IPR036249">
    <property type="entry name" value="Thioredoxin-like_sf"/>
</dbReference>
<evidence type="ECO:0000256" key="4">
    <source>
        <dbReference type="ARBA" id="ARBA00023284"/>
    </source>
</evidence>
<evidence type="ECO:0000256" key="2">
    <source>
        <dbReference type="ARBA" id="ARBA00022862"/>
    </source>
</evidence>
<dbReference type="PROSITE" id="PS51352">
    <property type="entry name" value="THIOREDOXIN_2"/>
    <property type="match status" value="1"/>
</dbReference>
<evidence type="ECO:0000313" key="8">
    <source>
        <dbReference type="Proteomes" id="UP000239485"/>
    </source>
</evidence>
<evidence type="ECO:0000256" key="5">
    <source>
        <dbReference type="PIRSR" id="PIRSR000239-1"/>
    </source>
</evidence>
<organism evidence="7 8">
    <name type="scientific">Kineococcus xinjiangensis</name>
    <dbReference type="NCBI Taxonomy" id="512762"/>
    <lineage>
        <taxon>Bacteria</taxon>
        <taxon>Bacillati</taxon>
        <taxon>Actinomycetota</taxon>
        <taxon>Actinomycetes</taxon>
        <taxon>Kineosporiales</taxon>
        <taxon>Kineosporiaceae</taxon>
        <taxon>Kineococcus</taxon>
    </lineage>
</organism>
<evidence type="ECO:0000256" key="1">
    <source>
        <dbReference type="ARBA" id="ARBA00022559"/>
    </source>
</evidence>
<dbReference type="PIRSF" id="PIRSF000239">
    <property type="entry name" value="AHPC"/>
    <property type="match status" value="1"/>
</dbReference>
<dbReference type="EMBL" id="PTJD01000006">
    <property type="protein sequence ID" value="PPK95390.1"/>
    <property type="molecule type" value="Genomic_DNA"/>
</dbReference>
<keyword evidence="8" id="KW-1185">Reference proteome</keyword>
<name>A0A2S6IMM2_9ACTN</name>
<keyword evidence="1" id="KW-0575">Peroxidase</keyword>
<reference evidence="7 8" key="1">
    <citation type="submission" date="2018-02" db="EMBL/GenBank/DDBJ databases">
        <title>Genomic Encyclopedia of Archaeal and Bacterial Type Strains, Phase II (KMG-II): from individual species to whole genera.</title>
        <authorList>
            <person name="Goeker M."/>
        </authorList>
    </citation>
    <scope>NUCLEOTIDE SEQUENCE [LARGE SCALE GENOMIC DNA]</scope>
    <source>
        <strain evidence="7 8">DSM 22857</strain>
    </source>
</reference>
<accession>A0A2S6IMM2</accession>
<dbReference type="InterPro" id="IPR013766">
    <property type="entry name" value="Thioredoxin_domain"/>
</dbReference>
<keyword evidence="3" id="KW-0560">Oxidoreductase</keyword>
<comment type="caution">
    <text evidence="7">The sequence shown here is derived from an EMBL/GenBank/DDBJ whole genome shotgun (WGS) entry which is preliminary data.</text>
</comment>
<protein>
    <submittedName>
        <fullName evidence="7">Peroxiredoxin</fullName>
    </submittedName>
</protein>
<dbReference type="GO" id="GO:0004601">
    <property type="term" value="F:peroxidase activity"/>
    <property type="evidence" value="ECO:0007669"/>
    <property type="project" value="UniProtKB-KW"/>
</dbReference>
<dbReference type="InterPro" id="IPR024706">
    <property type="entry name" value="Peroxiredoxin_AhpC-typ"/>
</dbReference>
<evidence type="ECO:0000259" key="6">
    <source>
        <dbReference type="PROSITE" id="PS51352"/>
    </source>
</evidence>
<dbReference type="SUPFAM" id="SSF52833">
    <property type="entry name" value="Thioredoxin-like"/>
    <property type="match status" value="1"/>
</dbReference>
<evidence type="ECO:0000313" key="7">
    <source>
        <dbReference type="EMBL" id="PPK95390.1"/>
    </source>
</evidence>
<dbReference type="InterPro" id="IPR050455">
    <property type="entry name" value="Tpx_Peroxidase_subfamily"/>
</dbReference>
<evidence type="ECO:0000256" key="3">
    <source>
        <dbReference type="ARBA" id="ARBA00023002"/>
    </source>
</evidence>
<dbReference type="PANTHER" id="PTHR43110">
    <property type="entry name" value="THIOL PEROXIDASE"/>
    <property type="match status" value="1"/>
</dbReference>
<sequence>MNATAAAGVLPAGAPVPDVELVDQHGQRLRWSELWEGQHALLVFYPFAFSPTCTRELDELAEDLAAFDAAAVQVAGVSCDPVPALRAFSDARGYPLPLLSDFWPHGAAARAVGVFDGGRGVARRGSLLVDPAGHVRWSALQEDRAGRPAGLHRAALEALPAP</sequence>
<keyword evidence="4" id="KW-0676">Redox-active center</keyword>
<dbReference type="Gene3D" id="3.40.30.10">
    <property type="entry name" value="Glutaredoxin"/>
    <property type="match status" value="1"/>
</dbReference>
<keyword evidence="2" id="KW-0049">Antioxidant</keyword>
<dbReference type="RefSeq" id="WP_211291029.1">
    <property type="nucleotide sequence ID" value="NZ_PTJD01000006.1"/>
</dbReference>
<dbReference type="Proteomes" id="UP000239485">
    <property type="component" value="Unassembled WGS sequence"/>
</dbReference>
<dbReference type="InterPro" id="IPR000866">
    <property type="entry name" value="AhpC/TSA"/>
</dbReference>
<dbReference type="PANTHER" id="PTHR43110:SF1">
    <property type="entry name" value="THIOL PEROXIDASE"/>
    <property type="match status" value="1"/>
</dbReference>
<gene>
    <name evidence="7" type="ORF">CLV92_106213</name>
</gene>
<proteinExistence type="predicted"/>